<comment type="function">
    <text evidence="7">Part of the ABC transporter complex LsrABCD involved in autoinducer 2 (AI-2) import. Responsible for energy coupling to the transport system.</text>
</comment>
<dbReference type="PROSITE" id="PS50893">
    <property type="entry name" value="ABC_TRANSPORTER_2"/>
    <property type="match status" value="2"/>
</dbReference>
<dbReference type="InterPro" id="IPR003593">
    <property type="entry name" value="AAA+_ATPase"/>
</dbReference>
<comment type="subunit">
    <text evidence="3">The complex is composed of two ATP-binding proteins (LsrA), two transmembrane proteins (LsrC and LsrD) and a solute-binding protein (LsrB).</text>
</comment>
<dbReference type="InterPro" id="IPR027417">
    <property type="entry name" value="P-loop_NTPase"/>
</dbReference>
<dbReference type="GO" id="GO:0016887">
    <property type="term" value="F:ATP hydrolysis activity"/>
    <property type="evidence" value="ECO:0007669"/>
    <property type="project" value="InterPro"/>
</dbReference>
<evidence type="ECO:0000313" key="12">
    <source>
        <dbReference type="Proteomes" id="UP000219111"/>
    </source>
</evidence>
<dbReference type="EMBL" id="OBMT01000006">
    <property type="protein sequence ID" value="SOC08027.1"/>
    <property type="molecule type" value="Genomic_DNA"/>
</dbReference>
<comment type="subcellular location">
    <subcellularLocation>
        <location evidence="1">Cell inner membrane</location>
        <topology evidence="1">Peripheral membrane protein</topology>
    </subcellularLocation>
</comment>
<feature type="domain" description="ABC transporter" evidence="10">
    <location>
        <begin position="10"/>
        <end position="239"/>
    </location>
</feature>
<feature type="domain" description="ABC transporter" evidence="10">
    <location>
        <begin position="254"/>
        <end position="495"/>
    </location>
</feature>
<dbReference type="PANTHER" id="PTHR43790:SF2">
    <property type="entry name" value="AUTOINDUCER 2 IMPORT ATP-BINDING PROTEIN LSRA"/>
    <property type="match status" value="1"/>
</dbReference>
<dbReference type="GO" id="GO:0005524">
    <property type="term" value="F:ATP binding"/>
    <property type="evidence" value="ECO:0007669"/>
    <property type="project" value="UniProtKB-KW"/>
</dbReference>
<dbReference type="InterPro" id="IPR017871">
    <property type="entry name" value="ABC_transporter-like_CS"/>
</dbReference>
<gene>
    <name evidence="11" type="ORF">SAMN05877831_106124</name>
</gene>
<evidence type="ECO:0000256" key="5">
    <source>
        <dbReference type="ARBA" id="ARBA00022741"/>
    </source>
</evidence>
<dbReference type="EC" id="7.6.2.13" evidence="8"/>
<dbReference type="Pfam" id="PF00005">
    <property type="entry name" value="ABC_tran"/>
    <property type="match status" value="2"/>
</dbReference>
<comment type="similarity">
    <text evidence="2">Belongs to the ABC transporter superfamily. AI-2 autoinducer porter (TC 3.A.1.2.8) family.</text>
</comment>
<dbReference type="SMART" id="SM00382">
    <property type="entry name" value="AAA"/>
    <property type="match status" value="2"/>
</dbReference>
<evidence type="ECO:0000256" key="6">
    <source>
        <dbReference type="ARBA" id="ARBA00022840"/>
    </source>
</evidence>
<evidence type="ECO:0000256" key="7">
    <source>
        <dbReference type="ARBA" id="ARBA00023747"/>
    </source>
</evidence>
<keyword evidence="12" id="KW-1185">Reference proteome</keyword>
<dbReference type="Proteomes" id="UP000219111">
    <property type="component" value="Unassembled WGS sequence"/>
</dbReference>
<proteinExistence type="inferred from homology"/>
<protein>
    <recommendedName>
        <fullName evidence="4">Autoinducer 2 import ATP-binding protein LsrA</fullName>
        <ecNumber evidence="8">7.6.2.13</ecNumber>
    </recommendedName>
</protein>
<accession>A0A285SJD0</accession>
<sequence>MQSESKTPLVALRGIWKVFESVTVLRGIDFEIYPGQVHALLGGNGSGKSTIVKIISGAYKPTAGAVEVGGVPVALGKPSEAHAKGIYMVPQEPHIFPNLTVLENLTMGLAGERAENARRAEKLAAEIGLEVDFSAPGGELSIANQQLVEIVRGLLRNAHVLILDEPTSSLTRREVASLAAEVKHLTAQGIGILFISHRLNEVLEMSDRVSVLRDGHFVLSRPASELTADQLVEAMLPEDFTPPAADAKTSCKVAGAAPVLEVKGLSGRAFRDVNFEVYPGEVVGISGVVGSGRTEFAEAIFGIDTEATGEVIIAGKTAPERSPQICQQMGLSYVPEDRHAHGIFLALPSAQTISSGLMSLPGARFMSEAEEHKLANGFIDRLRIKLSSPMQSAKTLSGGNQQKIVLAKTLAPAPRVVILDEPTRGIDARARQDVYRIIRELTADGVGVVVISSEVGEIAEVSDRVLIMKRGRLGALPEGITAVEQISAATFDAKGGAGA</sequence>
<evidence type="ECO:0000313" key="11">
    <source>
        <dbReference type="EMBL" id="SOC08027.1"/>
    </source>
</evidence>
<evidence type="ECO:0000256" key="8">
    <source>
        <dbReference type="ARBA" id="ARBA00023798"/>
    </source>
</evidence>
<name>A0A285SJD0_9RHOB</name>
<evidence type="ECO:0000256" key="4">
    <source>
        <dbReference type="ARBA" id="ARBA00019459"/>
    </source>
</evidence>
<dbReference type="PROSITE" id="PS00211">
    <property type="entry name" value="ABC_TRANSPORTER_1"/>
    <property type="match status" value="1"/>
</dbReference>
<dbReference type="InterPro" id="IPR050107">
    <property type="entry name" value="ABC_carbohydrate_import_ATPase"/>
</dbReference>
<dbReference type="CDD" id="cd03215">
    <property type="entry name" value="ABC_Carb_Monos_II"/>
    <property type="match status" value="1"/>
</dbReference>
<dbReference type="GO" id="GO:0005886">
    <property type="term" value="C:plasma membrane"/>
    <property type="evidence" value="ECO:0007669"/>
    <property type="project" value="UniProtKB-SubCell"/>
</dbReference>
<dbReference type="AlphaFoldDB" id="A0A285SJD0"/>
<evidence type="ECO:0000259" key="10">
    <source>
        <dbReference type="PROSITE" id="PS50893"/>
    </source>
</evidence>
<keyword evidence="6 11" id="KW-0067">ATP-binding</keyword>
<evidence type="ECO:0000256" key="9">
    <source>
        <dbReference type="ARBA" id="ARBA00034076"/>
    </source>
</evidence>
<dbReference type="OrthoDB" id="9805029at2"/>
<evidence type="ECO:0000256" key="2">
    <source>
        <dbReference type="ARBA" id="ARBA00009404"/>
    </source>
</evidence>
<organism evidence="11 12">
    <name type="scientific">Rhodobacter maris</name>
    <dbReference type="NCBI Taxonomy" id="446682"/>
    <lineage>
        <taxon>Bacteria</taxon>
        <taxon>Pseudomonadati</taxon>
        <taxon>Pseudomonadota</taxon>
        <taxon>Alphaproteobacteria</taxon>
        <taxon>Rhodobacterales</taxon>
        <taxon>Rhodobacter group</taxon>
        <taxon>Rhodobacter</taxon>
    </lineage>
</organism>
<dbReference type="SUPFAM" id="SSF52540">
    <property type="entry name" value="P-loop containing nucleoside triphosphate hydrolases"/>
    <property type="match status" value="2"/>
</dbReference>
<dbReference type="RefSeq" id="WP_097070139.1">
    <property type="nucleotide sequence ID" value="NZ_OBMT01000006.1"/>
</dbReference>
<dbReference type="PANTHER" id="PTHR43790">
    <property type="entry name" value="CARBOHYDRATE TRANSPORT ATP-BINDING PROTEIN MG119-RELATED"/>
    <property type="match status" value="1"/>
</dbReference>
<comment type="catalytic activity">
    <reaction evidence="9">
        <text>ATP + H2O + (2R,4S)-2-methyl-2,3,3,4-tetrahydroxytetrahydrofuran-[AI-2-binding protein]Side 1 = ADP + phosphate + (2R,4S)-2-methyl-2,3,3,4-tetrahydroxytetrahydrofuranSide 2 + [AI-2-binding protein]Side 1.</text>
        <dbReference type="EC" id="7.6.2.13"/>
    </reaction>
</comment>
<dbReference type="Gene3D" id="3.40.50.300">
    <property type="entry name" value="P-loop containing nucleotide triphosphate hydrolases"/>
    <property type="match status" value="2"/>
</dbReference>
<keyword evidence="5" id="KW-0547">Nucleotide-binding</keyword>
<evidence type="ECO:0000256" key="1">
    <source>
        <dbReference type="ARBA" id="ARBA00004417"/>
    </source>
</evidence>
<dbReference type="CDD" id="cd03216">
    <property type="entry name" value="ABC_Carb_Monos_I"/>
    <property type="match status" value="1"/>
</dbReference>
<evidence type="ECO:0000256" key="3">
    <source>
        <dbReference type="ARBA" id="ARBA00011262"/>
    </source>
</evidence>
<reference evidence="12" key="1">
    <citation type="submission" date="2017-08" db="EMBL/GenBank/DDBJ databases">
        <authorList>
            <person name="Varghese N."/>
            <person name="Submissions S."/>
        </authorList>
    </citation>
    <scope>NUCLEOTIDE SEQUENCE [LARGE SCALE GENOMIC DNA]</scope>
    <source>
        <strain evidence="12">JA276</strain>
    </source>
</reference>
<dbReference type="InterPro" id="IPR003439">
    <property type="entry name" value="ABC_transporter-like_ATP-bd"/>
</dbReference>